<keyword evidence="1" id="KW-1133">Transmembrane helix</keyword>
<protein>
    <submittedName>
        <fullName evidence="2">Uncharacterized protein</fullName>
    </submittedName>
</protein>
<evidence type="ECO:0000313" key="2">
    <source>
        <dbReference type="EMBL" id="ELZ96915.1"/>
    </source>
</evidence>
<dbReference type="Pfam" id="PF26047">
    <property type="entry name" value="DUF8015"/>
    <property type="match status" value="1"/>
</dbReference>
<keyword evidence="3" id="KW-1185">Reference proteome</keyword>
<comment type="caution">
    <text evidence="2">The sequence shown here is derived from an EMBL/GenBank/DDBJ whole genome shotgun (WGS) entry which is preliminary data.</text>
</comment>
<dbReference type="PATRIC" id="fig|662479.7.peg.829"/>
<feature type="transmembrane region" description="Helical" evidence="1">
    <location>
        <begin position="25"/>
        <end position="45"/>
    </location>
</feature>
<proteinExistence type="predicted"/>
<reference evidence="2 3" key="1">
    <citation type="journal article" date="2014" name="PLoS Genet.">
        <title>Phylogenetically driven sequencing of extremely halophilic archaea reveals strategies for static and dynamic osmo-response.</title>
        <authorList>
            <person name="Becker E.A."/>
            <person name="Seitzer P.M."/>
            <person name="Tritt A."/>
            <person name="Larsen D."/>
            <person name="Krusor M."/>
            <person name="Yao A.I."/>
            <person name="Wu D."/>
            <person name="Madern D."/>
            <person name="Eisen J.A."/>
            <person name="Darling A.E."/>
            <person name="Facciotti M.T."/>
        </authorList>
    </citation>
    <scope>NUCLEOTIDE SEQUENCE [LARGE SCALE GENOMIC DNA]</scope>
    <source>
        <strain evidence="2 3">ATCC BAA-1512</strain>
    </source>
</reference>
<sequence>MSRVVGTERQHFVAGHVTARMGYTWQYYDLVLVGIFGSLVAGVLVGQFTAVAPTTSVVGFSFLAAVVMSHGLFVNGPVDEPSDLADEVDTLN</sequence>
<evidence type="ECO:0000256" key="1">
    <source>
        <dbReference type="SAM" id="Phobius"/>
    </source>
</evidence>
<keyword evidence="1" id="KW-0472">Membrane</keyword>
<accession>M0IJI5</accession>
<keyword evidence="1" id="KW-0812">Transmembrane</keyword>
<gene>
    <name evidence="2" type="ORF">C440_04038</name>
</gene>
<dbReference type="EMBL" id="AOLN01000006">
    <property type="protein sequence ID" value="ELZ96915.1"/>
    <property type="molecule type" value="Genomic_DNA"/>
</dbReference>
<name>M0IJI5_9EURY</name>
<organism evidence="2 3">
    <name type="scientific">Haloferax mucosum ATCC BAA-1512</name>
    <dbReference type="NCBI Taxonomy" id="662479"/>
    <lineage>
        <taxon>Archaea</taxon>
        <taxon>Methanobacteriati</taxon>
        <taxon>Methanobacteriota</taxon>
        <taxon>Stenosarchaea group</taxon>
        <taxon>Halobacteria</taxon>
        <taxon>Halobacteriales</taxon>
        <taxon>Haloferacaceae</taxon>
        <taxon>Haloferax</taxon>
    </lineage>
</organism>
<dbReference type="InterPro" id="IPR058328">
    <property type="entry name" value="DUF8015"/>
</dbReference>
<dbReference type="AlphaFoldDB" id="M0IJI5"/>
<evidence type="ECO:0000313" key="3">
    <source>
        <dbReference type="Proteomes" id="UP000011550"/>
    </source>
</evidence>
<dbReference type="Proteomes" id="UP000011550">
    <property type="component" value="Unassembled WGS sequence"/>
</dbReference>